<feature type="chain" id="PRO_5010959863" evidence="1">
    <location>
        <begin position="24"/>
        <end position="126"/>
    </location>
</feature>
<sequence length="126" mass="13393">MKALSAALALTIVVTALVAHVGAQYGDNDYRHDDAGCGVDGNGWDLQKPIYPGGNPPLPWGIGHTCGAYSECQDHLCCLRSYDGTTTCQPKSELGQWCSDEQVKGGVNINLCPCLKGNASFSFLML</sequence>
<organism>
    <name type="scientific">Ixodes scapularis</name>
    <name type="common">Black-legged tick</name>
    <name type="synonym">Deer tick</name>
    <dbReference type="NCBI Taxonomy" id="6945"/>
    <lineage>
        <taxon>Eukaryota</taxon>
        <taxon>Metazoa</taxon>
        <taxon>Ecdysozoa</taxon>
        <taxon>Arthropoda</taxon>
        <taxon>Chelicerata</taxon>
        <taxon>Arachnida</taxon>
        <taxon>Acari</taxon>
        <taxon>Parasitiformes</taxon>
        <taxon>Ixodida</taxon>
        <taxon>Ixodoidea</taxon>
        <taxon>Ixodidae</taxon>
        <taxon>Ixodinae</taxon>
        <taxon>Ixodes</taxon>
    </lineage>
</organism>
<dbReference type="GO" id="GO:0016042">
    <property type="term" value="P:lipid catabolic process"/>
    <property type="evidence" value="ECO:0007669"/>
    <property type="project" value="InterPro"/>
</dbReference>
<evidence type="ECO:0000256" key="1">
    <source>
        <dbReference type="SAM" id="SignalP"/>
    </source>
</evidence>
<dbReference type="PANTHER" id="PTHR10041:SF5">
    <property type="entry name" value="LEUCINE-RICH COLIPASE-LIKE PROTEIN 1"/>
    <property type="match status" value="1"/>
</dbReference>
<gene>
    <name evidence="2" type="ORF">IscW_ISCW010645</name>
</gene>
<dbReference type="PANTHER" id="PTHR10041">
    <property type="entry name" value="COLIPASE"/>
    <property type="match status" value="1"/>
</dbReference>
<feature type="non-terminal residue" evidence="2">
    <location>
        <position position="126"/>
    </location>
</feature>
<evidence type="ECO:0000313" key="2">
    <source>
        <dbReference type="EMBL" id="EEC14111.1"/>
    </source>
</evidence>
<dbReference type="PaxDb" id="6945-B7Q5I9"/>
<proteinExistence type="predicted"/>
<feature type="signal peptide" evidence="1">
    <location>
        <begin position="1"/>
        <end position="23"/>
    </location>
</feature>
<dbReference type="VEuPathDB" id="VectorBase:ISCI010645"/>
<dbReference type="EMBL" id="DS861559">
    <property type="protein sequence ID" value="EEC14111.1"/>
    <property type="molecule type" value="Genomic_DNA"/>
</dbReference>
<dbReference type="InterPro" id="IPR001981">
    <property type="entry name" value="Colipase"/>
</dbReference>
<dbReference type="EMBL" id="ABJB010734806">
    <property type="status" value="NOT_ANNOTATED_CDS"/>
    <property type="molecule type" value="Genomic_DNA"/>
</dbReference>
<accession>B7Q5I9</accession>
<dbReference type="VEuPathDB" id="VectorBase:ISCW010645"/>
<dbReference type="Proteomes" id="UP000001555">
    <property type="component" value="Unassembled WGS sequence"/>
</dbReference>
<dbReference type="VEuPathDB" id="VectorBase:ISCP_003080"/>
<keyword evidence="1" id="KW-0732">Signal</keyword>
<keyword evidence="4" id="KW-1185">Reference proteome</keyword>
<dbReference type="EnsemblMetazoa" id="ISCW010645-RA">
    <property type="protein sequence ID" value="ISCW010645-PA"/>
    <property type="gene ID" value="ISCW010645"/>
</dbReference>
<evidence type="ECO:0000313" key="4">
    <source>
        <dbReference type="Proteomes" id="UP000001555"/>
    </source>
</evidence>
<reference evidence="2 4" key="1">
    <citation type="submission" date="2008-03" db="EMBL/GenBank/DDBJ databases">
        <title>Annotation of Ixodes scapularis.</title>
        <authorList>
            <consortium name="Ixodes scapularis Genome Project Consortium"/>
            <person name="Caler E."/>
            <person name="Hannick L.I."/>
            <person name="Bidwell S."/>
            <person name="Joardar V."/>
            <person name="Thiagarajan M."/>
            <person name="Amedeo P."/>
            <person name="Galinsky K.J."/>
            <person name="Schobel S."/>
            <person name="Inman J."/>
            <person name="Hostetler J."/>
            <person name="Miller J."/>
            <person name="Hammond M."/>
            <person name="Megy K."/>
            <person name="Lawson D."/>
            <person name="Kodira C."/>
            <person name="Sutton G."/>
            <person name="Meyer J."/>
            <person name="Hill C.A."/>
            <person name="Birren B."/>
            <person name="Nene V."/>
            <person name="Collins F."/>
            <person name="Alarcon-Chaidez F."/>
            <person name="Wikel S."/>
            <person name="Strausberg R."/>
        </authorList>
    </citation>
    <scope>NUCLEOTIDE SEQUENCE [LARGE SCALE GENOMIC DNA]</scope>
    <source>
        <strain evidence="4">Wikel</strain>
        <strain evidence="2">Wikel colony</strain>
    </source>
</reference>
<dbReference type="GO" id="GO:0007586">
    <property type="term" value="P:digestion"/>
    <property type="evidence" value="ECO:0007669"/>
    <property type="project" value="InterPro"/>
</dbReference>
<reference evidence="3" key="2">
    <citation type="submission" date="2020-05" db="UniProtKB">
        <authorList>
            <consortium name="EnsemblMetazoa"/>
        </authorList>
    </citation>
    <scope>IDENTIFICATION</scope>
    <source>
        <strain evidence="3">wikel</strain>
    </source>
</reference>
<dbReference type="GO" id="GO:0005576">
    <property type="term" value="C:extracellular region"/>
    <property type="evidence" value="ECO:0007669"/>
    <property type="project" value="InterPro"/>
</dbReference>
<dbReference type="Gene3D" id="2.10.80.10">
    <property type="entry name" value="Lipase, subunit A"/>
    <property type="match status" value="1"/>
</dbReference>
<name>B7Q5I9_IXOSC</name>
<evidence type="ECO:0000313" key="3">
    <source>
        <dbReference type="EnsemblMetazoa" id="ISCW010645-PA"/>
    </source>
</evidence>
<protein>
    <submittedName>
        <fullName evidence="2 3">Secreted salivary gland peptide, putative</fullName>
    </submittedName>
</protein>
<dbReference type="OrthoDB" id="6487910at2759"/>
<dbReference type="GO" id="GO:0008047">
    <property type="term" value="F:enzyme activator activity"/>
    <property type="evidence" value="ECO:0007669"/>
    <property type="project" value="InterPro"/>
</dbReference>
<dbReference type="AlphaFoldDB" id="B7Q5I9"/>
<dbReference type="HOGENOM" id="CLU_173543_0_0_1"/>